<keyword evidence="3" id="KW-0378">Hydrolase</keyword>
<evidence type="ECO:0000313" key="9">
    <source>
        <dbReference type="Proteomes" id="UP000559256"/>
    </source>
</evidence>
<dbReference type="PIRSF" id="PIRSF036666">
    <property type="entry name" value="G6S"/>
    <property type="match status" value="1"/>
</dbReference>
<comment type="caution">
    <text evidence="8">The sequence shown here is derived from an EMBL/GenBank/DDBJ whole genome shotgun (WGS) entry which is preliminary data.</text>
</comment>
<dbReference type="InterPro" id="IPR017850">
    <property type="entry name" value="Alkaline_phosphatase_core_sf"/>
</dbReference>
<dbReference type="PROSITE" id="PS00523">
    <property type="entry name" value="SULFATASE_1"/>
    <property type="match status" value="1"/>
</dbReference>
<sequence>MHRRQKFLAGLALSLGFQVGVSNALASPPAQPNIVLILTDDQDARTDSLLYMPKLQKHITDQGMSFERFYAPVSLCCPSRVSLLTGQFAHNHNVTFVSEPFGGYTVFCKNGYNGEALPSFLQAAGYATYYTGKLMNGLDESTIQESPAKGWTSADFLIEPNAYLYYNASFSANGDPAVNYLGEYQVDVIQEKASSLLQTAISGLKNDASSKPFFLGIAPTAPHLEVQFDGSFTEPLPPPGDEDLFDGVPVPRNPNYNVHGGVSWVKNLPELNETVIEYIDHIYRQRLRTLQSVDTLVETIVQQVEEAGIADNTYIIYVADNGYALGSHRRQPGKSLPFQEDTLVPFIIRGPGIPSNSTNDVVHSMTDLAATILDVANASASYPVDGRVIKFDGENDGSGHTIVEYWNIGAEEGTYAFSSGTILGRTRTTYRSIRAVDGDEHDWAYGVWCTGERELYDLKTDPYQITNLALNSPLKGFDSFNFSTPDLTSLASRLDALLVVLKTCVGEVCRDPWSAIFPENSTSDPVTRLSDALSPEYDAYFDSLPKFRYKICRFGYFEENESPKWEDGLAYKGA</sequence>
<evidence type="ECO:0000256" key="5">
    <source>
        <dbReference type="PIRSR" id="PIRSR036666-50"/>
    </source>
</evidence>
<dbReference type="CDD" id="cd16147">
    <property type="entry name" value="G6S"/>
    <property type="match status" value="1"/>
</dbReference>
<evidence type="ECO:0000313" key="8">
    <source>
        <dbReference type="EMBL" id="KAF5351337.1"/>
    </source>
</evidence>
<dbReference type="SUPFAM" id="SSF53649">
    <property type="entry name" value="Alkaline phosphatase-like"/>
    <property type="match status" value="1"/>
</dbReference>
<evidence type="ECO:0000259" key="7">
    <source>
        <dbReference type="Pfam" id="PF00884"/>
    </source>
</evidence>
<gene>
    <name evidence="8" type="ORF">D9758_007991</name>
</gene>
<feature type="domain" description="Sulfatase N-terminal" evidence="7">
    <location>
        <begin position="32"/>
        <end position="377"/>
    </location>
</feature>
<dbReference type="EMBL" id="JAACJM010000071">
    <property type="protein sequence ID" value="KAF5351337.1"/>
    <property type="molecule type" value="Genomic_DNA"/>
</dbReference>
<dbReference type="PANTHER" id="PTHR43108:SF8">
    <property type="entry name" value="SD21168P"/>
    <property type="match status" value="1"/>
</dbReference>
<comment type="PTM">
    <text evidence="5">The conversion to 3-oxoalanine (also known as C-formylglycine, FGly), of a serine or cysteine residue in prokaryotes and of a cysteine residue in eukaryotes, is critical for catalytic activity.</text>
</comment>
<evidence type="ECO:0000256" key="6">
    <source>
        <dbReference type="SAM" id="SignalP"/>
    </source>
</evidence>
<accession>A0A8H5D363</accession>
<dbReference type="Gene3D" id="3.40.720.10">
    <property type="entry name" value="Alkaline Phosphatase, subunit A"/>
    <property type="match status" value="1"/>
</dbReference>
<dbReference type="Proteomes" id="UP000559256">
    <property type="component" value="Unassembled WGS sequence"/>
</dbReference>
<evidence type="ECO:0000256" key="4">
    <source>
        <dbReference type="ARBA" id="ARBA00023180"/>
    </source>
</evidence>
<dbReference type="GO" id="GO:0005539">
    <property type="term" value="F:glycosaminoglycan binding"/>
    <property type="evidence" value="ECO:0007669"/>
    <property type="project" value="TreeGrafter"/>
</dbReference>
<organism evidence="8 9">
    <name type="scientific">Tetrapyrgos nigripes</name>
    <dbReference type="NCBI Taxonomy" id="182062"/>
    <lineage>
        <taxon>Eukaryota</taxon>
        <taxon>Fungi</taxon>
        <taxon>Dikarya</taxon>
        <taxon>Basidiomycota</taxon>
        <taxon>Agaricomycotina</taxon>
        <taxon>Agaricomycetes</taxon>
        <taxon>Agaricomycetidae</taxon>
        <taxon>Agaricales</taxon>
        <taxon>Marasmiineae</taxon>
        <taxon>Marasmiaceae</taxon>
        <taxon>Tetrapyrgos</taxon>
    </lineage>
</organism>
<name>A0A8H5D363_9AGAR</name>
<dbReference type="OrthoDB" id="103349at2759"/>
<dbReference type="PANTHER" id="PTHR43108">
    <property type="entry name" value="N-ACETYLGLUCOSAMINE-6-SULFATASE FAMILY MEMBER"/>
    <property type="match status" value="1"/>
</dbReference>
<dbReference type="InterPro" id="IPR000917">
    <property type="entry name" value="Sulfatase_N"/>
</dbReference>
<dbReference type="InterPro" id="IPR012251">
    <property type="entry name" value="GlcNAc_6-SO4ase"/>
</dbReference>
<evidence type="ECO:0000256" key="2">
    <source>
        <dbReference type="ARBA" id="ARBA00022729"/>
    </source>
</evidence>
<feature type="modified residue" description="3-oxoalanine (Cys)" evidence="5">
    <location>
        <position position="76"/>
    </location>
</feature>
<feature type="chain" id="PRO_5034364038" description="Sulfatase N-terminal domain-containing protein" evidence="6">
    <location>
        <begin position="27"/>
        <end position="574"/>
    </location>
</feature>
<evidence type="ECO:0000256" key="1">
    <source>
        <dbReference type="ARBA" id="ARBA00008779"/>
    </source>
</evidence>
<keyword evidence="4" id="KW-0325">Glycoprotein</keyword>
<keyword evidence="2 6" id="KW-0732">Signal</keyword>
<dbReference type="Pfam" id="PF00884">
    <property type="entry name" value="Sulfatase"/>
    <property type="match status" value="1"/>
</dbReference>
<feature type="signal peptide" evidence="6">
    <location>
        <begin position="1"/>
        <end position="26"/>
    </location>
</feature>
<dbReference type="InterPro" id="IPR024607">
    <property type="entry name" value="Sulfatase_CS"/>
</dbReference>
<dbReference type="GO" id="GO:0030203">
    <property type="term" value="P:glycosaminoglycan metabolic process"/>
    <property type="evidence" value="ECO:0007669"/>
    <property type="project" value="InterPro"/>
</dbReference>
<proteinExistence type="inferred from homology"/>
<evidence type="ECO:0000256" key="3">
    <source>
        <dbReference type="ARBA" id="ARBA00022801"/>
    </source>
</evidence>
<protein>
    <recommendedName>
        <fullName evidence="7">Sulfatase N-terminal domain-containing protein</fullName>
    </recommendedName>
</protein>
<reference evidence="8 9" key="1">
    <citation type="journal article" date="2020" name="ISME J.">
        <title>Uncovering the hidden diversity of litter-decomposition mechanisms in mushroom-forming fungi.</title>
        <authorList>
            <person name="Floudas D."/>
            <person name="Bentzer J."/>
            <person name="Ahren D."/>
            <person name="Johansson T."/>
            <person name="Persson P."/>
            <person name="Tunlid A."/>
        </authorList>
    </citation>
    <scope>NUCLEOTIDE SEQUENCE [LARGE SCALE GENOMIC DNA]</scope>
    <source>
        <strain evidence="8 9">CBS 291.85</strain>
    </source>
</reference>
<comment type="similarity">
    <text evidence="1">Belongs to the sulfatase family.</text>
</comment>
<dbReference type="AlphaFoldDB" id="A0A8H5D363"/>
<dbReference type="GO" id="GO:0008449">
    <property type="term" value="F:N-acetylglucosamine-6-sulfatase activity"/>
    <property type="evidence" value="ECO:0007669"/>
    <property type="project" value="InterPro"/>
</dbReference>
<keyword evidence="9" id="KW-1185">Reference proteome</keyword>